<dbReference type="PANTHER" id="PTHR37296">
    <property type="entry name" value="CONSERVED VIRULENCE FACTOR B"/>
    <property type="match status" value="1"/>
</dbReference>
<feature type="domain" description="Conserved virulence factor B first S1" evidence="2">
    <location>
        <begin position="6"/>
        <end position="72"/>
    </location>
</feature>
<comment type="caution">
    <text evidence="4">The sequence shown here is derived from an EMBL/GenBank/DDBJ whole genome shotgun (WGS) entry which is preliminary data.</text>
</comment>
<evidence type="ECO:0000259" key="2">
    <source>
        <dbReference type="Pfam" id="PF13509"/>
    </source>
</evidence>
<evidence type="ECO:0000256" key="1">
    <source>
        <dbReference type="PIRNR" id="PIRNR012524"/>
    </source>
</evidence>
<dbReference type="RefSeq" id="WP_107582167.1">
    <property type="nucleotide sequence ID" value="NZ_JAERMS010000007.1"/>
</dbReference>
<dbReference type="Pfam" id="PF13509">
    <property type="entry name" value="S1_2"/>
    <property type="match status" value="1"/>
</dbReference>
<dbReference type="InterPro" id="IPR012340">
    <property type="entry name" value="NA-bd_OB-fold"/>
</dbReference>
<keyword evidence="5" id="KW-1185">Reference proteome</keyword>
<name>A0ABS3M470_9BACT</name>
<dbReference type="InterPro" id="IPR036388">
    <property type="entry name" value="WH-like_DNA-bd_sf"/>
</dbReference>
<dbReference type="PIRSF" id="PIRSF012524">
    <property type="entry name" value="YitL_S1"/>
    <property type="match status" value="1"/>
</dbReference>
<evidence type="ECO:0000259" key="3">
    <source>
        <dbReference type="Pfam" id="PF17783"/>
    </source>
</evidence>
<dbReference type="Gene3D" id="1.10.10.10">
    <property type="entry name" value="Winged helix-like DNA-binding domain superfamily/Winged helix DNA-binding domain"/>
    <property type="match status" value="1"/>
</dbReference>
<dbReference type="Gene3D" id="2.40.50.140">
    <property type="entry name" value="Nucleic acid-binding proteins"/>
    <property type="match status" value="1"/>
</dbReference>
<dbReference type="PANTHER" id="PTHR37296:SF1">
    <property type="entry name" value="CONSERVED VIRULENCE FACTOR B"/>
    <property type="match status" value="1"/>
</dbReference>
<dbReference type="Proteomes" id="UP000664265">
    <property type="component" value="Unassembled WGS sequence"/>
</dbReference>
<dbReference type="EMBL" id="JAERMS010000007">
    <property type="protein sequence ID" value="MBO1362962.1"/>
    <property type="molecule type" value="Genomic_DNA"/>
</dbReference>
<accession>A0ABS3M470</accession>
<dbReference type="InterPro" id="IPR040764">
    <property type="entry name" value="CvfB_WH"/>
</dbReference>
<evidence type="ECO:0000313" key="4">
    <source>
        <dbReference type="EMBL" id="MBO1362962.1"/>
    </source>
</evidence>
<proteinExistence type="inferred from homology"/>
<evidence type="ECO:0000313" key="5">
    <source>
        <dbReference type="Proteomes" id="UP000664265"/>
    </source>
</evidence>
<gene>
    <name evidence="4" type="ORF">JHU38_04080</name>
</gene>
<dbReference type="Pfam" id="PF17783">
    <property type="entry name" value="WHD_CvfB"/>
    <property type="match status" value="1"/>
</dbReference>
<feature type="domain" description="Conserved virulence factor B-like winged helix" evidence="3">
    <location>
        <begin position="232"/>
        <end position="288"/>
    </location>
</feature>
<protein>
    <submittedName>
        <fullName evidence="4">GntR family transcriptional regulator</fullName>
    </submittedName>
</protein>
<comment type="similarity">
    <text evidence="1">Belongs to the CvfB family.</text>
</comment>
<reference evidence="4 5" key="1">
    <citation type="submission" date="2021-01" db="EMBL/GenBank/DDBJ databases">
        <title>Prevotella A2931 sp. nov.</title>
        <authorList>
            <person name="Buhl M."/>
            <person name="Oberhettinger P."/>
        </authorList>
    </citation>
    <scope>NUCLEOTIDE SEQUENCE [LARGE SCALE GENOMIC DNA]</scope>
    <source>
        <strain evidence="4 5">A2931</strain>
    </source>
</reference>
<dbReference type="InterPro" id="IPR014464">
    <property type="entry name" value="CvfB_fam"/>
</dbReference>
<dbReference type="InterPro" id="IPR039566">
    <property type="entry name" value="CvfB_S1_st"/>
</dbReference>
<sequence length="293" mass="33424">MSKIKLGDYNILRIKEEARREGYGEVFGLYLDGGVEGDILMPQKYVPEDAKVGDDIECFIYLDQDERPIATTERPLAKVGDFAYLECSWINEYGAFLNWGLTKDLFCPFREQKKRMEIGDSYIVHIHIDEESYRIMASAKVEHFLQKPQSAKDVTLSPGEKVDLLVWQKTDLGFKVIVNNAYAGLVYQDQLFKYIHTGDRLPGYVSAIRPDGKLDISLQPLGQAAATDFATTLLQYMERNGGRCHLGDKSDPEEIKRQFQVSKKVYKKAIGDLYKRHLIVINDNGVELIPTKE</sequence>
<organism evidence="4 5">
    <name type="scientific">Prevotella illustrans</name>
    <dbReference type="NCBI Taxonomy" id="2800387"/>
    <lineage>
        <taxon>Bacteria</taxon>
        <taxon>Pseudomonadati</taxon>
        <taxon>Bacteroidota</taxon>
        <taxon>Bacteroidia</taxon>
        <taxon>Bacteroidales</taxon>
        <taxon>Prevotellaceae</taxon>
        <taxon>Prevotella</taxon>
    </lineage>
</organism>